<feature type="compositionally biased region" description="Pro residues" evidence="1">
    <location>
        <begin position="411"/>
        <end position="420"/>
    </location>
</feature>
<feature type="compositionally biased region" description="Low complexity" evidence="1">
    <location>
        <begin position="124"/>
        <end position="142"/>
    </location>
</feature>
<feature type="compositionally biased region" description="Pro residues" evidence="1">
    <location>
        <begin position="263"/>
        <end position="273"/>
    </location>
</feature>
<gene>
    <name evidence="3" type="ORF">ACOF00016_LOCUS17140</name>
</gene>
<feature type="compositionally biased region" description="Polar residues" evidence="1">
    <location>
        <begin position="499"/>
        <end position="523"/>
    </location>
</feature>
<feature type="signal peptide" evidence="2">
    <location>
        <begin position="1"/>
        <end position="19"/>
    </location>
</feature>
<evidence type="ECO:0008006" key="4">
    <source>
        <dbReference type="Google" id="ProtNLM"/>
    </source>
</evidence>
<evidence type="ECO:0000256" key="1">
    <source>
        <dbReference type="SAM" id="MobiDB-lite"/>
    </source>
</evidence>
<evidence type="ECO:0000256" key="2">
    <source>
        <dbReference type="SAM" id="SignalP"/>
    </source>
</evidence>
<accession>A0A7S3LDS5</accession>
<dbReference type="SUPFAM" id="SSF51905">
    <property type="entry name" value="FAD/NAD(P)-binding domain"/>
    <property type="match status" value="1"/>
</dbReference>
<sequence>MKFQIHALCLLSLTVRSSGFSSYLDSISTPTNPSPADDGERTQNFGVSSSSSSSKSNNNNSWQQPNNDKVRMQDELTANNGYYPNDDYAASLPSAFENEYFEYDNDNSDETSTNDTPFNESNDGTTNNNNGIGTPFGNGFPNSGVGSTANTVPPSNFPESSFPTPWGVGATDSSLQRTADNAPGATTTNPSIANGSVKLGFPPSNSKSNPSTTSSMRPPFPPNTSTTNNPTNVAANPSDTFNPPKTSPWNPLGSNTTPNKSPWVPPAKPPVVPPTASTKPPWTPPPKSTFSGQTNPAPTFPAVSSNPLGSPSGAVSSTRDTTNNPDLIPKPPGFPPNTANPSPWASSSSTTATETPPSSTSKPSWASTSTPSKAAGFPTDLSTTRTDFSSSSFPEFPSNPSTSFSSSKPSNNPPPFPPKSPGYSSPASSSTPVASPPISSSTASLPTTQTLNPWGFPVTPPKKDKNISSSNSVASSSGFNTNPWAAASLPTQPKTLTSVSKKIDSASNSSTLKPKSRSASTTWGAYGGRGVNAASDVERKIDAEIENIAYFLENVDSKRSSSSQNPLDAIVNMQIEMMKGEGEVMRKLIAESMKEKTNTYGYLLKKHFRLALTGGVSVKKKLPVERPIPKLKTKGMTERIMNRMYTRDQATGSGGSSTWATFLKAEENWARLREYIPGKNERVPKPFVIQNDISQDSRSPRSFEKLNRQKETSLDYDVAVCGGTLGIFYAIAMQLRGLRVCVVEAGSMRGREQEWNISMDDLMKLVELGVVSEADLDASILTEFPGCRAGFKTKEVPVKDGYTDNGIGFECFAQGVMNVGVSPAILLERASEHFIKLGGEIKEYSPVGGVFIATSIGAALDLGDDQEPLTASIIIDSLGSNSPITRQQRLGTKPDGVCAVVGTCAAGYDPKTNVFGDCIYTNTPIQDKGKNGKLQYFWQSFPVGVGRNNIRLGSSDVKTTYMFTYMDAQQKRPTREALFEDYWRLLPLYQPSIENPESDLYVKRVLFAYFPTYKDSPLPSGFDRILAVGDASGLQSPLSFGGFGAMTRHLERISGAVVEAIDYGMLSKEELAEINAYAPNLSASWLFQRSMSVRLGQLFVDPRFINRLLATNFEAMDKMGARTLKPFLQDVVRFDGLVGSVARSLVSDPTHIPSILTWVGLPALLDWTGHVGMMGTYSALDNFVTPWLRPIGDRTLKSPETRYKLHRKMDAWKYGSGNDYNMNE</sequence>
<feature type="compositionally biased region" description="Polar residues" evidence="1">
    <location>
        <begin position="233"/>
        <end position="257"/>
    </location>
</feature>
<feature type="compositionally biased region" description="Polar residues" evidence="1">
    <location>
        <begin position="290"/>
        <end position="325"/>
    </location>
</feature>
<dbReference type="EMBL" id="HBIM01023156">
    <property type="protein sequence ID" value="CAE0420364.1"/>
    <property type="molecule type" value="Transcribed_RNA"/>
</dbReference>
<feature type="compositionally biased region" description="Polar residues" evidence="1">
    <location>
        <begin position="144"/>
        <end position="163"/>
    </location>
</feature>
<keyword evidence="2" id="KW-0732">Signal</keyword>
<feature type="compositionally biased region" description="Polar residues" evidence="1">
    <location>
        <begin position="22"/>
        <end position="31"/>
    </location>
</feature>
<evidence type="ECO:0000313" key="3">
    <source>
        <dbReference type="EMBL" id="CAE0420364.1"/>
    </source>
</evidence>
<feature type="compositionally biased region" description="Low complexity" evidence="1">
    <location>
        <begin position="421"/>
        <end position="448"/>
    </location>
</feature>
<dbReference type="InterPro" id="IPR036188">
    <property type="entry name" value="FAD/NAD-bd_sf"/>
</dbReference>
<dbReference type="Gene3D" id="3.50.50.60">
    <property type="entry name" value="FAD/NAD(P)-binding domain"/>
    <property type="match status" value="1"/>
</dbReference>
<feature type="region of interest" description="Disordered" evidence="1">
    <location>
        <begin position="104"/>
        <end position="476"/>
    </location>
</feature>
<feature type="region of interest" description="Disordered" evidence="1">
    <location>
        <begin position="499"/>
        <end position="529"/>
    </location>
</feature>
<feature type="region of interest" description="Disordered" evidence="1">
    <location>
        <begin position="22"/>
        <end position="68"/>
    </location>
</feature>
<feature type="compositionally biased region" description="Low complexity" evidence="1">
    <location>
        <begin position="202"/>
        <end position="215"/>
    </location>
</feature>
<organism evidence="3">
    <name type="scientific">Amphora coffeiformis</name>
    <dbReference type="NCBI Taxonomy" id="265554"/>
    <lineage>
        <taxon>Eukaryota</taxon>
        <taxon>Sar</taxon>
        <taxon>Stramenopiles</taxon>
        <taxon>Ochrophyta</taxon>
        <taxon>Bacillariophyta</taxon>
        <taxon>Bacillariophyceae</taxon>
        <taxon>Bacillariophycidae</taxon>
        <taxon>Thalassiophysales</taxon>
        <taxon>Catenulaceae</taxon>
        <taxon>Amphora</taxon>
    </lineage>
</organism>
<feature type="compositionally biased region" description="Low complexity" evidence="1">
    <location>
        <begin position="223"/>
        <end position="232"/>
    </location>
</feature>
<feature type="chain" id="PRO_5030990742" description="FAD dependent oxidoreductase domain-containing protein" evidence="2">
    <location>
        <begin position="20"/>
        <end position="1224"/>
    </location>
</feature>
<dbReference type="PANTHER" id="PTHR32098:SF5">
    <property type="entry name" value="LYCOPENE BETA_EPSILON CYCLASE PROTEIN"/>
    <property type="match status" value="1"/>
</dbReference>
<proteinExistence type="predicted"/>
<feature type="compositionally biased region" description="Polar residues" evidence="1">
    <location>
        <begin position="171"/>
        <end position="194"/>
    </location>
</feature>
<name>A0A7S3LDS5_9STRA</name>
<dbReference type="AlphaFoldDB" id="A0A7S3LDS5"/>
<feature type="compositionally biased region" description="Low complexity" evidence="1">
    <location>
        <begin position="336"/>
        <end position="410"/>
    </location>
</feature>
<feature type="compositionally biased region" description="Low complexity" evidence="1">
    <location>
        <begin position="48"/>
        <end position="61"/>
    </location>
</feature>
<protein>
    <recommendedName>
        <fullName evidence="4">FAD dependent oxidoreductase domain-containing protein</fullName>
    </recommendedName>
</protein>
<reference evidence="3" key="1">
    <citation type="submission" date="2021-01" db="EMBL/GenBank/DDBJ databases">
        <authorList>
            <person name="Corre E."/>
            <person name="Pelletier E."/>
            <person name="Niang G."/>
            <person name="Scheremetjew M."/>
            <person name="Finn R."/>
            <person name="Kale V."/>
            <person name="Holt S."/>
            <person name="Cochrane G."/>
            <person name="Meng A."/>
            <person name="Brown T."/>
            <person name="Cohen L."/>
        </authorList>
    </citation>
    <scope>NUCLEOTIDE SEQUENCE</scope>
    <source>
        <strain evidence="3">CCMP127</strain>
    </source>
</reference>
<dbReference type="PANTHER" id="PTHR32098">
    <property type="entry name" value="LYCOPENE BETA/EPSILON CYCLASE PROTEIN"/>
    <property type="match status" value="1"/>
</dbReference>